<reference evidence="1" key="1">
    <citation type="submission" date="2018-12" db="EMBL/GenBank/DDBJ databases">
        <title>Novel natural products biosynthetic potential of the class Ktedonobacteria.</title>
        <authorList>
            <person name="Zheng Y."/>
            <person name="Saitou A."/>
            <person name="Wang C.M."/>
            <person name="Toyoda A."/>
            <person name="Minakuchi Y."/>
            <person name="Sekiguchi Y."/>
            <person name="Ueda K."/>
            <person name="Takano H."/>
            <person name="Sakai Y."/>
            <person name="Yokota A."/>
            <person name="Yabe S."/>
        </authorList>
    </citation>
    <scope>NUCLEOTIDE SEQUENCE</scope>
    <source>
        <strain evidence="1">COM3</strain>
    </source>
</reference>
<gene>
    <name evidence="1" type="ORF">KTC_19980</name>
</gene>
<evidence type="ECO:0000313" key="1">
    <source>
        <dbReference type="EMBL" id="BBH87247.1"/>
    </source>
</evidence>
<organism evidence="1">
    <name type="scientific">Thermosporothrix sp. COM3</name>
    <dbReference type="NCBI Taxonomy" id="2490863"/>
    <lineage>
        <taxon>Bacteria</taxon>
        <taxon>Bacillati</taxon>
        <taxon>Chloroflexota</taxon>
        <taxon>Ktedonobacteria</taxon>
        <taxon>Ktedonobacterales</taxon>
        <taxon>Thermosporotrichaceae</taxon>
        <taxon>Thermosporothrix</taxon>
    </lineage>
</organism>
<name>A0A455SFL3_9CHLR</name>
<accession>A0A455SFL3</accession>
<dbReference type="EMBL" id="AP019376">
    <property type="protein sequence ID" value="BBH87247.1"/>
    <property type="molecule type" value="Genomic_DNA"/>
</dbReference>
<sequence>MGFSRGMKEVEQVGPTIPHMNDAGCVGKRASLSEQAHPPVRFSVLAKAMLAAAFALWGGSTNKRFLRGTPHNSSALGHNRQHRLQEKALPSLIADLPQTTHMKTMTQIDLGGILKQQNH</sequence>
<dbReference type="AlphaFoldDB" id="A0A455SFL3"/>
<protein>
    <submittedName>
        <fullName evidence="1">Uncharacterized protein</fullName>
    </submittedName>
</protein>
<proteinExistence type="predicted"/>